<dbReference type="AlphaFoldDB" id="A0A9N9ALV9"/>
<dbReference type="Pfam" id="PF14559">
    <property type="entry name" value="TPR_19"/>
    <property type="match status" value="1"/>
</dbReference>
<sequence>MDLLLAKVEALEWNLLSNKAVEDAQQTTAILVSNVVNGQYKHVLTSNEVRLFLGTDIPEDSFAAKNLADALDLRKYVSDRLDLYLGDSPEFQRENQLLRQLRALCVAAACLNAFVQTAWTGPAFDLVPEDLLPRIIRSVGDELKTKVLKELSVDGENVYHLTPSALFLLIARCILVDNSDRLNGLKTTQWWGQRALFMQQRLLDNPAGSLHGLMFDYFSSIESKLPPLTPDTNEIYVRFNLEYGLLHHYYQKDTLAIARFLKAQEYSGLKWKLTGALGRRTKFQTFDVSQLLLVANSIEVENSGQQVDSTFAMPDNVSLNDDTLLESIELTRTADDNQRDETDIDLENQGSLKVIDQCILLAFCLNVKNTSPAHGITNEQMEPYVARVLENPNNWMVHTMGLLLRSRLEKEKSRTVERSALQLQALVDQFPMEISSAQERIQYFYVMLLPSKWEMEKELAERFISLGVIRSALQIFERLEMWEDVINCYIMLEKHKTATEIIIDRLNMTPDSPILYCLLGDVEQNPINWERAWELSGHKFARAMRSLGGYWFKKEEYSKCIECYKKALKINPLFDKSWFIQGCAAMRINDWVTAAEAFVRVISIDPENGEAWNNLASVLIKQNRKREAFNALQQGLKQRYDSWKMWTNYMYVAIDIGDFAEAIRAMQRIVELQWEKIGDHCVDLEVLEIIVNSVTRGVRDADNEDTSRLAPKLEHLLSDTITSHMTSNPKIWKLCGNFWFWQKAYDKALEAHLKAWRAISKNEKLTYSVLTFNDVARVALDLVEMYQNVGPLMCERDKEEKLADGTTRVIKVEEIVCKDWLRQATKVLSGLIKTTEDYFGGTEMHNSLVNTLKDLNQLKEE</sequence>
<dbReference type="Proteomes" id="UP000789572">
    <property type="component" value="Unassembled WGS sequence"/>
</dbReference>
<keyword evidence="5" id="KW-1185">Reference proteome</keyword>
<keyword evidence="1" id="KW-0677">Repeat</keyword>
<dbReference type="OrthoDB" id="1936594at2759"/>
<dbReference type="EMBL" id="CAJVPJ010000523">
    <property type="protein sequence ID" value="CAG8533607.1"/>
    <property type="molecule type" value="Genomic_DNA"/>
</dbReference>
<dbReference type="InterPro" id="IPR044244">
    <property type="entry name" value="TTC27/Emw1"/>
</dbReference>
<name>A0A9N9ALV9_9GLOM</name>
<dbReference type="SUPFAM" id="SSF48452">
    <property type="entry name" value="TPR-like"/>
    <property type="match status" value="2"/>
</dbReference>
<feature type="repeat" description="TPR" evidence="3">
    <location>
        <begin position="541"/>
        <end position="574"/>
    </location>
</feature>
<gene>
    <name evidence="4" type="ORF">POCULU_LOCUS4180</name>
</gene>
<evidence type="ECO:0000313" key="4">
    <source>
        <dbReference type="EMBL" id="CAG8533607.1"/>
    </source>
</evidence>
<organism evidence="4 5">
    <name type="scientific">Paraglomus occultum</name>
    <dbReference type="NCBI Taxonomy" id="144539"/>
    <lineage>
        <taxon>Eukaryota</taxon>
        <taxon>Fungi</taxon>
        <taxon>Fungi incertae sedis</taxon>
        <taxon>Mucoromycota</taxon>
        <taxon>Glomeromycotina</taxon>
        <taxon>Glomeromycetes</taxon>
        <taxon>Paraglomerales</taxon>
        <taxon>Paraglomeraceae</taxon>
        <taxon>Paraglomus</taxon>
    </lineage>
</organism>
<evidence type="ECO:0000256" key="3">
    <source>
        <dbReference type="PROSITE-ProRule" id="PRU00339"/>
    </source>
</evidence>
<dbReference type="PROSITE" id="PS50005">
    <property type="entry name" value="TPR"/>
    <property type="match status" value="2"/>
</dbReference>
<dbReference type="PANTHER" id="PTHR16193">
    <property type="entry name" value="TETRATRICOPEPTIDE REPEAT PROTEIN 27"/>
    <property type="match status" value="1"/>
</dbReference>
<dbReference type="SMART" id="SM00028">
    <property type="entry name" value="TPR"/>
    <property type="match status" value="4"/>
</dbReference>
<dbReference type="PANTHER" id="PTHR16193:SF0">
    <property type="entry name" value="TETRATRICOPEPTIDE REPEAT PROTEIN 27"/>
    <property type="match status" value="1"/>
</dbReference>
<dbReference type="Gene3D" id="1.25.40.10">
    <property type="entry name" value="Tetratricopeptide repeat domain"/>
    <property type="match status" value="1"/>
</dbReference>
<dbReference type="InterPro" id="IPR011990">
    <property type="entry name" value="TPR-like_helical_dom_sf"/>
</dbReference>
<dbReference type="InterPro" id="IPR019734">
    <property type="entry name" value="TPR_rpt"/>
</dbReference>
<reference evidence="4" key="1">
    <citation type="submission" date="2021-06" db="EMBL/GenBank/DDBJ databases">
        <authorList>
            <person name="Kallberg Y."/>
            <person name="Tangrot J."/>
            <person name="Rosling A."/>
        </authorList>
    </citation>
    <scope>NUCLEOTIDE SEQUENCE</scope>
    <source>
        <strain evidence="4">IA702</strain>
    </source>
</reference>
<protein>
    <submittedName>
        <fullName evidence="4">1542_t:CDS:1</fullName>
    </submittedName>
</protein>
<evidence type="ECO:0000256" key="1">
    <source>
        <dbReference type="ARBA" id="ARBA00022737"/>
    </source>
</evidence>
<evidence type="ECO:0000313" key="5">
    <source>
        <dbReference type="Proteomes" id="UP000789572"/>
    </source>
</evidence>
<feature type="repeat" description="TPR" evidence="3">
    <location>
        <begin position="575"/>
        <end position="608"/>
    </location>
</feature>
<keyword evidence="2 3" id="KW-0802">TPR repeat</keyword>
<proteinExistence type="predicted"/>
<evidence type="ECO:0000256" key="2">
    <source>
        <dbReference type="ARBA" id="ARBA00022803"/>
    </source>
</evidence>
<accession>A0A9N9ALV9</accession>
<comment type="caution">
    <text evidence="4">The sequence shown here is derived from an EMBL/GenBank/DDBJ whole genome shotgun (WGS) entry which is preliminary data.</text>
</comment>